<dbReference type="AlphaFoldDB" id="A0A3E5B3D3"/>
<evidence type="ECO:0000313" key="2">
    <source>
        <dbReference type="Proteomes" id="UP000260983"/>
    </source>
</evidence>
<protein>
    <submittedName>
        <fullName evidence="1">Uncharacterized protein</fullName>
    </submittedName>
</protein>
<evidence type="ECO:0000313" key="1">
    <source>
        <dbReference type="EMBL" id="RGN32029.1"/>
    </source>
</evidence>
<sequence length="323" mass="38131">MQKKFIKLLKKLRQRHIQKYGLPQHRLLCRETDPNIIADQIRKRLLSPEPCMLSRFGAVEIGCVVNYLGVYRQKRKIIKYIKGEAFPWWWEEDTMYPMRNNAGFFSATPELLKRFSEMMIEDMPLIDILASWRFEEEYFSKELQHTYKIDFEPYNPFWSDVPWTTALEGKKVLVVHPFAETIQKQYLRKELIHKDPRVLPTFDLQTIKAIQTIGNQSDSRFETWFDALESMKSEIDKRDYDVCLLGCGAYGMPLAAHVKRSGKKAVHIGGSLQLLFGIRGARWENSNYNATYNYSKLMNEYWVKPSETETPQKARQVEEGCYW</sequence>
<dbReference type="RefSeq" id="WP_117725262.1">
    <property type="nucleotide sequence ID" value="NZ_QSUL01000015.1"/>
</dbReference>
<dbReference type="EMBL" id="QSUL01000015">
    <property type="protein sequence ID" value="RGN32029.1"/>
    <property type="molecule type" value="Genomic_DNA"/>
</dbReference>
<proteinExistence type="predicted"/>
<comment type="caution">
    <text evidence="1">The sequence shown here is derived from an EMBL/GenBank/DDBJ whole genome shotgun (WGS) entry which is preliminary data.</text>
</comment>
<dbReference type="Proteomes" id="UP000260983">
    <property type="component" value="Unassembled WGS sequence"/>
</dbReference>
<organism evidence="1 2">
    <name type="scientific">Bacteroides oleiciplenus</name>
    <dbReference type="NCBI Taxonomy" id="626931"/>
    <lineage>
        <taxon>Bacteria</taxon>
        <taxon>Pseudomonadati</taxon>
        <taxon>Bacteroidota</taxon>
        <taxon>Bacteroidia</taxon>
        <taxon>Bacteroidales</taxon>
        <taxon>Bacteroidaceae</taxon>
        <taxon>Bacteroides</taxon>
    </lineage>
</organism>
<accession>A0A3E5B3D3</accession>
<name>A0A3E5B3D3_9BACE</name>
<reference evidence="1 2" key="1">
    <citation type="submission" date="2018-08" db="EMBL/GenBank/DDBJ databases">
        <title>A genome reference for cultivated species of the human gut microbiota.</title>
        <authorList>
            <person name="Zou Y."/>
            <person name="Xue W."/>
            <person name="Luo G."/>
        </authorList>
    </citation>
    <scope>NUCLEOTIDE SEQUENCE [LARGE SCALE GENOMIC DNA]</scope>
    <source>
        <strain evidence="1 2">OM05-15BH</strain>
    </source>
</reference>
<gene>
    <name evidence="1" type="ORF">DXB65_19510</name>
</gene>